<evidence type="ECO:0000256" key="1">
    <source>
        <dbReference type="ARBA" id="ARBA00004141"/>
    </source>
</evidence>
<evidence type="ECO:0000256" key="5">
    <source>
        <dbReference type="SAM" id="Phobius"/>
    </source>
</evidence>
<dbReference type="Pfam" id="PF07681">
    <property type="entry name" value="DoxX"/>
    <property type="match status" value="1"/>
</dbReference>
<evidence type="ECO:0000313" key="6">
    <source>
        <dbReference type="EMBL" id="SDM36205.1"/>
    </source>
</evidence>
<comment type="subcellular location">
    <subcellularLocation>
        <location evidence="1">Membrane</location>
        <topology evidence="1">Multi-pass membrane protein</topology>
    </subcellularLocation>
</comment>
<dbReference type="OrthoDB" id="102112at2"/>
<evidence type="ECO:0000313" key="7">
    <source>
        <dbReference type="Proteomes" id="UP000183200"/>
    </source>
</evidence>
<proteinExistence type="predicted"/>
<dbReference type="Proteomes" id="UP000183200">
    <property type="component" value="Unassembled WGS sequence"/>
</dbReference>
<sequence length="143" mass="16969">METENRIITIFTYLVRALLAYVYIPHGLEKLYTKINVQEYIDFKLGQDFINFYLIWEKSGYIWVIGIAQFLGGLFLLFTKTYLFGAVWLLPISIGMFCCHLFITHAQDFLIFDTLVLTMNLYLILLHFRSLTNTFFKPQKTWI</sequence>
<dbReference type="RefSeq" id="WP_074606522.1">
    <property type="nucleotide sequence ID" value="NZ_FNGY01000003.1"/>
</dbReference>
<evidence type="ECO:0000256" key="4">
    <source>
        <dbReference type="ARBA" id="ARBA00023136"/>
    </source>
</evidence>
<keyword evidence="7" id="KW-1185">Reference proteome</keyword>
<keyword evidence="2 5" id="KW-0812">Transmembrane</keyword>
<dbReference type="GO" id="GO:0016020">
    <property type="term" value="C:membrane"/>
    <property type="evidence" value="ECO:0007669"/>
    <property type="project" value="UniProtKB-SubCell"/>
</dbReference>
<feature type="transmembrane region" description="Helical" evidence="5">
    <location>
        <begin position="85"/>
        <end position="103"/>
    </location>
</feature>
<feature type="transmembrane region" description="Helical" evidence="5">
    <location>
        <begin position="109"/>
        <end position="128"/>
    </location>
</feature>
<name>A0A1G9SN13_9SPHI</name>
<keyword evidence="4 5" id="KW-0472">Membrane</keyword>
<accession>A0A1G9SN13</accession>
<protein>
    <submittedName>
        <fullName evidence="6">DoxX protein</fullName>
    </submittedName>
</protein>
<feature type="transmembrane region" description="Helical" evidence="5">
    <location>
        <begin position="7"/>
        <end position="24"/>
    </location>
</feature>
<dbReference type="InterPro" id="IPR032808">
    <property type="entry name" value="DoxX"/>
</dbReference>
<dbReference type="AlphaFoldDB" id="A0A1G9SN13"/>
<keyword evidence="3 5" id="KW-1133">Transmembrane helix</keyword>
<evidence type="ECO:0000256" key="3">
    <source>
        <dbReference type="ARBA" id="ARBA00022989"/>
    </source>
</evidence>
<dbReference type="EMBL" id="FNGY01000003">
    <property type="protein sequence ID" value="SDM36205.1"/>
    <property type="molecule type" value="Genomic_DNA"/>
</dbReference>
<evidence type="ECO:0000256" key="2">
    <source>
        <dbReference type="ARBA" id="ARBA00022692"/>
    </source>
</evidence>
<reference evidence="7" key="1">
    <citation type="submission" date="2016-10" db="EMBL/GenBank/DDBJ databases">
        <authorList>
            <person name="Varghese N."/>
            <person name="Submissions S."/>
        </authorList>
    </citation>
    <scope>NUCLEOTIDE SEQUENCE [LARGE SCALE GENOMIC DNA]</scope>
    <source>
        <strain evidence="7">DSM 19110</strain>
    </source>
</reference>
<organism evidence="6 7">
    <name type="scientific">Pedobacter steynii</name>
    <dbReference type="NCBI Taxonomy" id="430522"/>
    <lineage>
        <taxon>Bacteria</taxon>
        <taxon>Pseudomonadati</taxon>
        <taxon>Bacteroidota</taxon>
        <taxon>Sphingobacteriia</taxon>
        <taxon>Sphingobacteriales</taxon>
        <taxon>Sphingobacteriaceae</taxon>
        <taxon>Pedobacter</taxon>
    </lineage>
</organism>
<feature type="transmembrane region" description="Helical" evidence="5">
    <location>
        <begin position="60"/>
        <end position="78"/>
    </location>
</feature>
<gene>
    <name evidence="6" type="ORF">SAMN05421820_103639</name>
</gene>